<sequence>MIPIASTQHLIQLTSSHLFVNGIGHYILQQPFYEYYLNTPAGGF</sequence>
<dbReference type="AlphaFoldDB" id="A0A9W5PD95"/>
<gene>
    <name evidence="1" type="ORF">BSI_17670</name>
</gene>
<reference evidence="1 2" key="1">
    <citation type="journal article" date="2014" name="Syst. Appl. Microbiol.">
        <title>Genomic insights into the taxonomic status of the three subspecies of Bacillus subtilis.</title>
        <authorList>
            <person name="Yi H."/>
            <person name="Chun J."/>
            <person name="Cha C.J."/>
        </authorList>
    </citation>
    <scope>NUCLEOTIDE SEQUENCE [LARGE SCALE GENOMIC DNA]</scope>
    <source>
        <strain evidence="1 2">KCTC 13429</strain>
    </source>
</reference>
<evidence type="ECO:0000313" key="2">
    <source>
        <dbReference type="Proteomes" id="UP000011182"/>
    </source>
</evidence>
<dbReference type="EMBL" id="AMXN01000003">
    <property type="protein sequence ID" value="ELS61396.1"/>
    <property type="molecule type" value="Genomic_DNA"/>
</dbReference>
<evidence type="ECO:0000313" key="1">
    <source>
        <dbReference type="EMBL" id="ELS61396.1"/>
    </source>
</evidence>
<name>A0A9W5PD95_9BACI</name>
<keyword evidence="2" id="KW-1185">Reference proteome</keyword>
<proteinExistence type="predicted"/>
<comment type="caution">
    <text evidence="1">The sequence shown here is derived from an EMBL/GenBank/DDBJ whole genome shotgun (WGS) entry which is preliminary data.</text>
</comment>
<accession>A0A9W5PD95</accession>
<organism evidence="1 2">
    <name type="scientific">Bacillus inaquosorum KCTC 13429</name>
    <dbReference type="NCBI Taxonomy" id="1236548"/>
    <lineage>
        <taxon>Bacteria</taxon>
        <taxon>Bacillati</taxon>
        <taxon>Bacillota</taxon>
        <taxon>Bacilli</taxon>
        <taxon>Bacillales</taxon>
        <taxon>Bacillaceae</taxon>
        <taxon>Bacillus</taxon>
    </lineage>
</organism>
<protein>
    <submittedName>
        <fullName evidence="1">Uncharacterized protein</fullName>
    </submittedName>
</protein>
<dbReference type="Proteomes" id="UP000011182">
    <property type="component" value="Unassembled WGS sequence"/>
</dbReference>